<gene>
    <name evidence="2" type="ORF">GGX14DRAFT_387717</name>
</gene>
<organism evidence="2 3">
    <name type="scientific">Mycena pura</name>
    <dbReference type="NCBI Taxonomy" id="153505"/>
    <lineage>
        <taxon>Eukaryota</taxon>
        <taxon>Fungi</taxon>
        <taxon>Dikarya</taxon>
        <taxon>Basidiomycota</taxon>
        <taxon>Agaricomycotina</taxon>
        <taxon>Agaricomycetes</taxon>
        <taxon>Agaricomycetidae</taxon>
        <taxon>Agaricales</taxon>
        <taxon>Marasmiineae</taxon>
        <taxon>Mycenaceae</taxon>
        <taxon>Mycena</taxon>
    </lineage>
</organism>
<keyword evidence="1" id="KW-1133">Transmembrane helix</keyword>
<keyword evidence="1" id="KW-0472">Membrane</keyword>
<protein>
    <submittedName>
        <fullName evidence="2">Uncharacterized protein</fullName>
    </submittedName>
</protein>
<feature type="transmembrane region" description="Helical" evidence="1">
    <location>
        <begin position="6"/>
        <end position="26"/>
    </location>
</feature>
<dbReference type="EMBL" id="JARJCW010000006">
    <property type="protein sequence ID" value="KAJ7223397.1"/>
    <property type="molecule type" value="Genomic_DNA"/>
</dbReference>
<sequence>MAGQKSGLWISVLLKYISWVLHVWVVRTRDAEFSDGINSAQRSQKLVRTFRYRQFRWRHLGIEHKPQGHVLLFLSYTPRVERISVSPNYVVDVSPCSAELGTHT</sequence>
<name>A0AAD6YM33_9AGAR</name>
<accession>A0AAD6YM33</accession>
<proteinExistence type="predicted"/>
<keyword evidence="1" id="KW-0812">Transmembrane</keyword>
<dbReference type="AlphaFoldDB" id="A0AAD6YM33"/>
<comment type="caution">
    <text evidence="2">The sequence shown here is derived from an EMBL/GenBank/DDBJ whole genome shotgun (WGS) entry which is preliminary data.</text>
</comment>
<reference evidence="2" key="1">
    <citation type="submission" date="2023-03" db="EMBL/GenBank/DDBJ databases">
        <title>Massive genome expansion in bonnet fungi (Mycena s.s.) driven by repeated elements and novel gene families across ecological guilds.</title>
        <authorList>
            <consortium name="Lawrence Berkeley National Laboratory"/>
            <person name="Harder C.B."/>
            <person name="Miyauchi S."/>
            <person name="Viragh M."/>
            <person name="Kuo A."/>
            <person name="Thoen E."/>
            <person name="Andreopoulos B."/>
            <person name="Lu D."/>
            <person name="Skrede I."/>
            <person name="Drula E."/>
            <person name="Henrissat B."/>
            <person name="Morin E."/>
            <person name="Kohler A."/>
            <person name="Barry K."/>
            <person name="LaButti K."/>
            <person name="Morin E."/>
            <person name="Salamov A."/>
            <person name="Lipzen A."/>
            <person name="Mereny Z."/>
            <person name="Hegedus B."/>
            <person name="Baldrian P."/>
            <person name="Stursova M."/>
            <person name="Weitz H."/>
            <person name="Taylor A."/>
            <person name="Grigoriev I.V."/>
            <person name="Nagy L.G."/>
            <person name="Martin F."/>
            <person name="Kauserud H."/>
        </authorList>
    </citation>
    <scope>NUCLEOTIDE SEQUENCE</scope>
    <source>
        <strain evidence="2">9144</strain>
    </source>
</reference>
<evidence type="ECO:0000313" key="3">
    <source>
        <dbReference type="Proteomes" id="UP001219525"/>
    </source>
</evidence>
<keyword evidence="3" id="KW-1185">Reference proteome</keyword>
<evidence type="ECO:0000256" key="1">
    <source>
        <dbReference type="SAM" id="Phobius"/>
    </source>
</evidence>
<evidence type="ECO:0000313" key="2">
    <source>
        <dbReference type="EMBL" id="KAJ7223397.1"/>
    </source>
</evidence>
<dbReference type="Proteomes" id="UP001219525">
    <property type="component" value="Unassembled WGS sequence"/>
</dbReference>